<keyword evidence="2" id="KW-1185">Reference proteome</keyword>
<evidence type="ECO:0000313" key="1">
    <source>
        <dbReference type="EMBL" id="RNA18491.1"/>
    </source>
</evidence>
<comment type="caution">
    <text evidence="1">The sequence shown here is derived from an EMBL/GenBank/DDBJ whole genome shotgun (WGS) entry which is preliminary data.</text>
</comment>
<protein>
    <submittedName>
        <fullName evidence="1">Uncharacterized protein</fullName>
    </submittedName>
</protein>
<evidence type="ECO:0000313" key="2">
    <source>
        <dbReference type="Proteomes" id="UP000276133"/>
    </source>
</evidence>
<organism evidence="1 2">
    <name type="scientific">Brachionus plicatilis</name>
    <name type="common">Marine rotifer</name>
    <name type="synonym">Brachionus muelleri</name>
    <dbReference type="NCBI Taxonomy" id="10195"/>
    <lineage>
        <taxon>Eukaryota</taxon>
        <taxon>Metazoa</taxon>
        <taxon>Spiralia</taxon>
        <taxon>Gnathifera</taxon>
        <taxon>Rotifera</taxon>
        <taxon>Eurotatoria</taxon>
        <taxon>Monogononta</taxon>
        <taxon>Pseudotrocha</taxon>
        <taxon>Ploima</taxon>
        <taxon>Brachionidae</taxon>
        <taxon>Brachionus</taxon>
    </lineage>
</organism>
<proteinExistence type="predicted"/>
<gene>
    <name evidence="1" type="ORF">BpHYR1_000220</name>
</gene>
<reference evidence="1 2" key="1">
    <citation type="journal article" date="2018" name="Sci. Rep.">
        <title>Genomic signatures of local adaptation to the degree of environmental predictability in rotifers.</title>
        <authorList>
            <person name="Franch-Gras L."/>
            <person name="Hahn C."/>
            <person name="Garcia-Roger E.M."/>
            <person name="Carmona M.J."/>
            <person name="Serra M."/>
            <person name="Gomez A."/>
        </authorList>
    </citation>
    <scope>NUCLEOTIDE SEQUENCE [LARGE SCALE GENOMIC DNA]</scope>
    <source>
        <strain evidence="1">HYR1</strain>
    </source>
</reference>
<sequence>MIKKAIYQSVLVLYYTNCHDFFIRSHQEYKKSLLRKYLLKIDFISFSCELNLLIILLCSYKNAKKILELENFQTFSFKCVLVRCRIIQKN</sequence>
<dbReference type="AlphaFoldDB" id="A0A3M7R523"/>
<accession>A0A3M7R523</accession>
<name>A0A3M7R523_BRAPC</name>
<dbReference type="Proteomes" id="UP000276133">
    <property type="component" value="Unassembled WGS sequence"/>
</dbReference>
<dbReference type="EMBL" id="REGN01004231">
    <property type="protein sequence ID" value="RNA18491.1"/>
    <property type="molecule type" value="Genomic_DNA"/>
</dbReference>